<evidence type="ECO:0000313" key="3">
    <source>
        <dbReference type="Proteomes" id="UP000671908"/>
    </source>
</evidence>
<feature type="domain" description="Glycosyltransferase 2-like" evidence="1">
    <location>
        <begin position="5"/>
        <end position="131"/>
    </location>
</feature>
<dbReference type="Gene3D" id="3.90.550.10">
    <property type="entry name" value="Spore Coat Polysaccharide Biosynthesis Protein SpsA, Chain A"/>
    <property type="match status" value="1"/>
</dbReference>
<dbReference type="KEGG" id="tpav:HRQ91_08655"/>
<dbReference type="GO" id="GO:0016758">
    <property type="term" value="F:hexosyltransferase activity"/>
    <property type="evidence" value="ECO:0007669"/>
    <property type="project" value="UniProtKB-ARBA"/>
</dbReference>
<sequence>MPQVSIIMPCHNGEKYLLESINSVLAQTFTDWELLIIDDNSSDNSIKIIESFCAEDTRIRLFHTDRSSGLPATPRNVGIRNASGRYIAFLDCDDMWLPTKLEHQLPFFESDNVAVVFSHYEKIDVNGLRDNRIVTAPGVVSYKTLLKGDCIGNLTAVYDIQKVGKIYQKEIHHEDYLMWLTILLNDFKAINTKTMEALYRVQLHSISGNKFIACLWQWHILRKELKLSLPKAIFYFITYMYFGIKKYLK</sequence>
<proteinExistence type="predicted"/>
<reference evidence="2 3" key="1">
    <citation type="journal article" date="2021" name="Microbiol. Resour. Announc.">
        <title>Complete Genome Sequences of Three Human Oral Treponema parvum Isolates.</title>
        <authorList>
            <person name="Zeng H."/>
            <person name="Watt R.M."/>
        </authorList>
    </citation>
    <scope>NUCLEOTIDE SEQUENCE [LARGE SCALE GENOMIC DNA]</scope>
    <source>
        <strain evidence="2 3">ATCC 700770</strain>
    </source>
</reference>
<protein>
    <submittedName>
        <fullName evidence="2">Glycosyltransferase family 2 protein</fullName>
    </submittedName>
</protein>
<evidence type="ECO:0000259" key="1">
    <source>
        <dbReference type="Pfam" id="PF00535"/>
    </source>
</evidence>
<dbReference type="AlphaFoldDB" id="A0A975IFM9"/>
<dbReference type="Pfam" id="PF00535">
    <property type="entry name" value="Glycos_transf_2"/>
    <property type="match status" value="1"/>
</dbReference>
<dbReference type="EMBL" id="CP054142">
    <property type="protein sequence ID" value="QTQ14519.1"/>
    <property type="molecule type" value="Genomic_DNA"/>
</dbReference>
<organism evidence="2 3">
    <name type="scientific">Treponema parvum</name>
    <dbReference type="NCBI Taxonomy" id="138851"/>
    <lineage>
        <taxon>Bacteria</taxon>
        <taxon>Pseudomonadati</taxon>
        <taxon>Spirochaetota</taxon>
        <taxon>Spirochaetia</taxon>
        <taxon>Spirochaetales</taxon>
        <taxon>Treponemataceae</taxon>
        <taxon>Treponema</taxon>
    </lineage>
</organism>
<dbReference type="Proteomes" id="UP000671908">
    <property type="component" value="Chromosome"/>
</dbReference>
<dbReference type="PANTHER" id="PTHR22916">
    <property type="entry name" value="GLYCOSYLTRANSFERASE"/>
    <property type="match status" value="1"/>
</dbReference>
<accession>A0A975IFM9</accession>
<evidence type="ECO:0000313" key="2">
    <source>
        <dbReference type="EMBL" id="QTQ14519.1"/>
    </source>
</evidence>
<gene>
    <name evidence="2" type="ORF">HRQ91_08655</name>
</gene>
<dbReference type="InterPro" id="IPR001173">
    <property type="entry name" value="Glyco_trans_2-like"/>
</dbReference>
<dbReference type="InterPro" id="IPR029044">
    <property type="entry name" value="Nucleotide-diphossugar_trans"/>
</dbReference>
<dbReference type="SUPFAM" id="SSF53448">
    <property type="entry name" value="Nucleotide-diphospho-sugar transferases"/>
    <property type="match status" value="1"/>
</dbReference>
<keyword evidence="3" id="KW-1185">Reference proteome</keyword>
<dbReference type="PANTHER" id="PTHR22916:SF3">
    <property type="entry name" value="UDP-GLCNAC:BETAGAL BETA-1,3-N-ACETYLGLUCOSAMINYLTRANSFERASE-LIKE PROTEIN 1"/>
    <property type="match status" value="1"/>
</dbReference>
<dbReference type="CDD" id="cd00761">
    <property type="entry name" value="Glyco_tranf_GTA_type"/>
    <property type="match status" value="1"/>
</dbReference>
<dbReference type="RefSeq" id="WP_210119171.1">
    <property type="nucleotide sequence ID" value="NZ_CP054142.1"/>
</dbReference>
<name>A0A975IFM9_9SPIR</name>